<dbReference type="RefSeq" id="WP_284231448.1">
    <property type="nucleotide sequence ID" value="NZ_BSUL01000001.1"/>
</dbReference>
<dbReference type="PROSITE" id="PS51186">
    <property type="entry name" value="GNAT"/>
    <property type="match status" value="1"/>
</dbReference>
<gene>
    <name evidence="2" type="ORF">GCM10025874_13880</name>
</gene>
<reference evidence="2 3" key="1">
    <citation type="journal article" date="2014" name="Int. J. Syst. Evol. Microbiol.">
        <title>Complete genome sequence of Corynebacterium casei LMG S-19264T (=DSM 44701T), isolated from a smear-ripened cheese.</title>
        <authorList>
            <consortium name="US DOE Joint Genome Institute (JGI-PGF)"/>
            <person name="Walter F."/>
            <person name="Albersmeier A."/>
            <person name="Kalinowski J."/>
            <person name="Ruckert C."/>
        </authorList>
    </citation>
    <scope>NUCLEOTIDE SEQUENCE [LARGE SCALE GENOMIC DNA]</scope>
    <source>
        <strain evidence="2 3">NBRC 112289</strain>
    </source>
</reference>
<organism evidence="2 3">
    <name type="scientific">Arenivirga flava</name>
    <dbReference type="NCBI Taxonomy" id="1930060"/>
    <lineage>
        <taxon>Bacteria</taxon>
        <taxon>Bacillati</taxon>
        <taxon>Actinomycetota</taxon>
        <taxon>Actinomycetes</taxon>
        <taxon>Micrococcales</taxon>
        <taxon>Microbacteriaceae</taxon>
        <taxon>Arenivirga</taxon>
    </lineage>
</organism>
<dbReference type="InterPro" id="IPR000182">
    <property type="entry name" value="GNAT_dom"/>
</dbReference>
<protein>
    <submittedName>
        <fullName evidence="2">N-acetyltransferase</fullName>
    </submittedName>
</protein>
<accession>A0AA37UEK2</accession>
<comment type="caution">
    <text evidence="2">The sequence shown here is derived from an EMBL/GenBank/DDBJ whole genome shotgun (WGS) entry which is preliminary data.</text>
</comment>
<dbReference type="Gene3D" id="3.40.630.30">
    <property type="match status" value="1"/>
</dbReference>
<dbReference type="Pfam" id="PF00583">
    <property type="entry name" value="Acetyltransf_1"/>
    <property type="match status" value="1"/>
</dbReference>
<dbReference type="AlphaFoldDB" id="A0AA37UEK2"/>
<dbReference type="CDD" id="cd04301">
    <property type="entry name" value="NAT_SF"/>
    <property type="match status" value="1"/>
</dbReference>
<name>A0AA37UEK2_9MICO</name>
<feature type="domain" description="N-acetyltransferase" evidence="1">
    <location>
        <begin position="4"/>
        <end position="150"/>
    </location>
</feature>
<evidence type="ECO:0000259" key="1">
    <source>
        <dbReference type="PROSITE" id="PS51186"/>
    </source>
</evidence>
<proteinExistence type="predicted"/>
<dbReference type="SUPFAM" id="SSF55729">
    <property type="entry name" value="Acyl-CoA N-acyltransferases (Nat)"/>
    <property type="match status" value="1"/>
</dbReference>
<evidence type="ECO:0000313" key="2">
    <source>
        <dbReference type="EMBL" id="GMA28135.1"/>
    </source>
</evidence>
<evidence type="ECO:0000313" key="3">
    <source>
        <dbReference type="Proteomes" id="UP001157160"/>
    </source>
</evidence>
<dbReference type="InterPro" id="IPR016181">
    <property type="entry name" value="Acyl_CoA_acyltransferase"/>
</dbReference>
<keyword evidence="3" id="KW-1185">Reference proteome</keyword>
<dbReference type="EMBL" id="BSUL01000001">
    <property type="protein sequence ID" value="GMA28135.1"/>
    <property type="molecule type" value="Genomic_DNA"/>
</dbReference>
<dbReference type="Proteomes" id="UP001157160">
    <property type="component" value="Unassembled WGS sequence"/>
</dbReference>
<dbReference type="GO" id="GO:0016747">
    <property type="term" value="F:acyltransferase activity, transferring groups other than amino-acyl groups"/>
    <property type="evidence" value="ECO:0007669"/>
    <property type="project" value="InterPro"/>
</dbReference>
<sequence length="150" mass="16424">MSDLRLEPLSAATIAAAHSLALRPGQEQYIAPVSYSIAEPLLDPSTSWPRVVVDGDTVVGYIMGHFDPEHPKEEFRSVLWRINVDGDAQQSGIGTFAAHALAEEARQRGFDRLTVIWDGGDEGPERFFLSVGFRPIGETEYGEVLGALEL</sequence>